<protein>
    <submittedName>
        <fullName evidence="2">Uncharacterized protein</fullName>
    </submittedName>
</protein>
<dbReference type="Proteomes" id="UP000438429">
    <property type="component" value="Unassembled WGS sequence"/>
</dbReference>
<feature type="region of interest" description="Disordered" evidence="1">
    <location>
        <begin position="1"/>
        <end position="26"/>
    </location>
</feature>
<dbReference type="EMBL" id="VEVO01000017">
    <property type="protein sequence ID" value="KAF0028639.1"/>
    <property type="molecule type" value="Genomic_DNA"/>
</dbReference>
<evidence type="ECO:0000256" key="1">
    <source>
        <dbReference type="SAM" id="MobiDB-lite"/>
    </source>
</evidence>
<gene>
    <name evidence="2" type="ORF">F2P81_019726</name>
</gene>
<comment type="caution">
    <text evidence="2">The sequence shown here is derived from an EMBL/GenBank/DDBJ whole genome shotgun (WGS) entry which is preliminary data.</text>
</comment>
<sequence length="78" mass="8826">MQTAAPPPLECQCAQRSAGDSYRLKREEEEEEEVLRHGRHSVRQDRLIDESRGLFILMSIISMDGLKTPESLVALGDE</sequence>
<dbReference type="AlphaFoldDB" id="A0A6A4S7W9"/>
<evidence type="ECO:0000313" key="3">
    <source>
        <dbReference type="Proteomes" id="UP000438429"/>
    </source>
</evidence>
<name>A0A6A4S7W9_SCOMX</name>
<proteinExistence type="predicted"/>
<evidence type="ECO:0000313" key="2">
    <source>
        <dbReference type="EMBL" id="KAF0028639.1"/>
    </source>
</evidence>
<accession>A0A6A4S7W9</accession>
<reference evidence="2 3" key="1">
    <citation type="submission" date="2019-06" db="EMBL/GenBank/DDBJ databases">
        <title>Draft genomes of female and male turbot (Scophthalmus maximus).</title>
        <authorList>
            <person name="Xu H."/>
            <person name="Xu X.-W."/>
            <person name="Shao C."/>
            <person name="Chen S."/>
        </authorList>
    </citation>
    <scope>NUCLEOTIDE SEQUENCE [LARGE SCALE GENOMIC DNA]</scope>
    <source>
        <strain evidence="2">Ysfricsl-2016a</strain>
        <tissue evidence="2">Blood</tissue>
    </source>
</reference>
<organism evidence="2 3">
    <name type="scientific">Scophthalmus maximus</name>
    <name type="common">Turbot</name>
    <name type="synonym">Psetta maxima</name>
    <dbReference type="NCBI Taxonomy" id="52904"/>
    <lineage>
        <taxon>Eukaryota</taxon>
        <taxon>Metazoa</taxon>
        <taxon>Chordata</taxon>
        <taxon>Craniata</taxon>
        <taxon>Vertebrata</taxon>
        <taxon>Euteleostomi</taxon>
        <taxon>Actinopterygii</taxon>
        <taxon>Neopterygii</taxon>
        <taxon>Teleostei</taxon>
        <taxon>Neoteleostei</taxon>
        <taxon>Acanthomorphata</taxon>
        <taxon>Carangaria</taxon>
        <taxon>Pleuronectiformes</taxon>
        <taxon>Pleuronectoidei</taxon>
        <taxon>Scophthalmidae</taxon>
        <taxon>Scophthalmus</taxon>
    </lineage>
</organism>